<protein>
    <recommendedName>
        <fullName evidence="10">Na+/H+ antiporter NhaC-like C-terminal domain-containing protein</fullName>
    </recommendedName>
</protein>
<evidence type="ECO:0000256" key="3">
    <source>
        <dbReference type="ARBA" id="ARBA00022449"/>
    </source>
</evidence>
<name>A0A9X3LIX2_9BACL</name>
<keyword evidence="4" id="KW-1003">Cell membrane</keyword>
<dbReference type="EMBL" id="JAMKBJ010000006">
    <property type="protein sequence ID" value="MCZ8537294.1"/>
    <property type="molecule type" value="Genomic_DNA"/>
</dbReference>
<evidence type="ECO:0000256" key="1">
    <source>
        <dbReference type="ARBA" id="ARBA00004651"/>
    </source>
</evidence>
<feature type="transmembrane region" description="Helical" evidence="9">
    <location>
        <begin position="268"/>
        <end position="290"/>
    </location>
</feature>
<evidence type="ECO:0000313" key="11">
    <source>
        <dbReference type="EMBL" id="MCZ8537294.1"/>
    </source>
</evidence>
<dbReference type="PANTHER" id="PTHR33451:SF3">
    <property type="entry name" value="MALATE-2H(+)_NA(+)-LACTATE ANTIPORTER"/>
    <property type="match status" value="1"/>
</dbReference>
<comment type="caution">
    <text evidence="11">The sequence shown here is derived from an EMBL/GenBank/DDBJ whole genome shotgun (WGS) entry which is preliminary data.</text>
</comment>
<organism evidence="11 12">
    <name type="scientific">Paenisporosarcina quisquiliarum</name>
    <dbReference type="NCBI Taxonomy" id="365346"/>
    <lineage>
        <taxon>Bacteria</taxon>
        <taxon>Bacillati</taxon>
        <taxon>Bacillota</taxon>
        <taxon>Bacilli</taxon>
        <taxon>Bacillales</taxon>
        <taxon>Caryophanaceae</taxon>
        <taxon>Paenisporosarcina</taxon>
    </lineage>
</organism>
<dbReference type="InterPro" id="IPR052180">
    <property type="entry name" value="NhaC_Na-H+_Antiporter"/>
</dbReference>
<evidence type="ECO:0000259" key="10">
    <source>
        <dbReference type="Pfam" id="PF03553"/>
    </source>
</evidence>
<dbReference type="Pfam" id="PF03553">
    <property type="entry name" value="Na_H_antiporter"/>
    <property type="match status" value="2"/>
</dbReference>
<keyword evidence="2" id="KW-0813">Transport</keyword>
<feature type="transmembrane region" description="Helical" evidence="9">
    <location>
        <begin position="84"/>
        <end position="113"/>
    </location>
</feature>
<accession>A0A9X3LIX2</accession>
<evidence type="ECO:0000256" key="2">
    <source>
        <dbReference type="ARBA" id="ARBA00022448"/>
    </source>
</evidence>
<feature type="transmembrane region" description="Helical" evidence="9">
    <location>
        <begin position="154"/>
        <end position="175"/>
    </location>
</feature>
<dbReference type="GO" id="GO:0015297">
    <property type="term" value="F:antiporter activity"/>
    <property type="evidence" value="ECO:0007669"/>
    <property type="project" value="UniProtKB-KW"/>
</dbReference>
<evidence type="ECO:0000256" key="6">
    <source>
        <dbReference type="ARBA" id="ARBA00022989"/>
    </source>
</evidence>
<keyword evidence="12" id="KW-1185">Reference proteome</keyword>
<evidence type="ECO:0000256" key="8">
    <source>
        <dbReference type="ARBA" id="ARBA00038435"/>
    </source>
</evidence>
<dbReference type="Proteomes" id="UP001152173">
    <property type="component" value="Unassembled WGS sequence"/>
</dbReference>
<feature type="transmembrane region" description="Helical" evidence="9">
    <location>
        <begin position="205"/>
        <end position="226"/>
    </location>
</feature>
<dbReference type="AlphaFoldDB" id="A0A9X3LIX2"/>
<feature type="transmembrane region" description="Helical" evidence="9">
    <location>
        <begin position="238"/>
        <end position="256"/>
    </location>
</feature>
<feature type="transmembrane region" description="Helical" evidence="9">
    <location>
        <begin position="351"/>
        <end position="374"/>
    </location>
</feature>
<dbReference type="GO" id="GO:0005886">
    <property type="term" value="C:plasma membrane"/>
    <property type="evidence" value="ECO:0007669"/>
    <property type="project" value="UniProtKB-SubCell"/>
</dbReference>
<comment type="similarity">
    <text evidence="8">Belongs to the NhaC Na(+)/H(+) (TC 2.A.35) antiporter family.</text>
</comment>
<keyword evidence="6 9" id="KW-1133">Transmembrane helix</keyword>
<dbReference type="InterPro" id="IPR018461">
    <property type="entry name" value="Na/H_Antiport_NhaC-like_C"/>
</dbReference>
<feature type="transmembrane region" description="Helical" evidence="9">
    <location>
        <begin position="302"/>
        <end position="326"/>
    </location>
</feature>
<feature type="transmembrane region" description="Helical" evidence="9">
    <location>
        <begin position="395"/>
        <end position="420"/>
    </location>
</feature>
<feature type="domain" description="Na+/H+ antiporter NhaC-like C-terminal" evidence="10">
    <location>
        <begin position="23"/>
        <end position="223"/>
    </location>
</feature>
<dbReference type="PANTHER" id="PTHR33451">
    <property type="entry name" value="MALATE-2H(+)/NA(+)-LACTATE ANTIPORTER"/>
    <property type="match status" value="1"/>
</dbReference>
<evidence type="ECO:0000256" key="5">
    <source>
        <dbReference type="ARBA" id="ARBA00022692"/>
    </source>
</evidence>
<feature type="transmembrane region" description="Helical" evidence="9">
    <location>
        <begin position="47"/>
        <end position="63"/>
    </location>
</feature>
<evidence type="ECO:0000256" key="7">
    <source>
        <dbReference type="ARBA" id="ARBA00023136"/>
    </source>
</evidence>
<proteinExistence type="inferred from homology"/>
<keyword evidence="5 9" id="KW-0812">Transmembrane</keyword>
<dbReference type="RefSeq" id="WP_269926387.1">
    <property type="nucleotide sequence ID" value="NZ_JAMKBJ010000006.1"/>
</dbReference>
<feature type="transmembrane region" description="Helical" evidence="9">
    <location>
        <begin position="119"/>
        <end position="147"/>
    </location>
</feature>
<gene>
    <name evidence="11" type="ORF">M9R32_08890</name>
</gene>
<keyword evidence="7 9" id="KW-0472">Membrane</keyword>
<keyword evidence="3" id="KW-0050">Antiport</keyword>
<feature type="domain" description="Na+/H+ antiporter NhaC-like C-terminal" evidence="10">
    <location>
        <begin position="244"/>
        <end position="453"/>
    </location>
</feature>
<reference evidence="11" key="1">
    <citation type="submission" date="2022-05" db="EMBL/GenBank/DDBJ databases">
        <authorList>
            <person name="Colautti A."/>
            <person name="Iacumin L."/>
        </authorList>
    </citation>
    <scope>NUCLEOTIDE SEQUENCE</scope>
    <source>
        <strain evidence="11">SK 55</strain>
    </source>
</reference>
<evidence type="ECO:0000256" key="4">
    <source>
        <dbReference type="ARBA" id="ARBA00022475"/>
    </source>
</evidence>
<comment type="subcellular location">
    <subcellularLocation>
        <location evidence="1">Cell membrane</location>
        <topology evidence="1">Multi-pass membrane protein</topology>
    </subcellularLocation>
</comment>
<evidence type="ECO:0000256" key="9">
    <source>
        <dbReference type="SAM" id="Phobius"/>
    </source>
</evidence>
<evidence type="ECO:0000313" key="12">
    <source>
        <dbReference type="Proteomes" id="UP001152173"/>
    </source>
</evidence>
<feature type="transmembrane region" description="Helical" evidence="9">
    <location>
        <begin position="440"/>
        <end position="459"/>
    </location>
</feature>
<feature type="transmembrane region" description="Helical" evidence="9">
    <location>
        <begin position="20"/>
        <end position="41"/>
    </location>
</feature>
<sequence>MNGNNALKEPKESLQFYGGVPMLLVPFAVMFLGILWLGISGAALPEAFWPMILLGIFVGLLLAKNKKIYVEALIEGVTSKMLAIMLFAWFLAGIMAKLLAVAGLVQGLIWGFLEMGISIAWFPLIVFLISSLISMSTGTAVGTLIAASPILFPVGYLLGGDPVLIIGAIIGGAFVGDNLAPISDTTIVSAYSQGTTIEKVVKSRIRYAVIAGVLTLIAYAVFAFTAGSGETVTLTEKLNPLGLVMIVVPILLLILMSRGKDLVEGLLYANVVGLIIAFAFGLITISDILLIDRAQFMAGGIIIDGVMSMVGVAVFTIFLMGMIGTLNRGHFLDWLMEKSSQIATTPKRAEITIVLVTLFVNALTTAGTPTMVMLGDFVRRLGHKFKITPWRRGNLLDACSTSIIGFLPYSVAVLIPFAFVGGMVDMTVHPNFTPVGVAPFVFYCIAMVLVMLFSAFTGYGRDYMTDQEHAVETIEIYGDQENYSVEPKRKTVEESSSFNNDVKKHVTV</sequence>